<dbReference type="Proteomes" id="UP000324800">
    <property type="component" value="Unassembled WGS sequence"/>
</dbReference>
<evidence type="ECO:0000313" key="1">
    <source>
        <dbReference type="EMBL" id="KAA6387427.1"/>
    </source>
</evidence>
<evidence type="ECO:0000313" key="2">
    <source>
        <dbReference type="Proteomes" id="UP000324800"/>
    </source>
</evidence>
<name>A0A5J4VXR3_9EUKA</name>
<comment type="caution">
    <text evidence="1">The sequence shown here is derived from an EMBL/GenBank/DDBJ whole genome shotgun (WGS) entry which is preliminary data.</text>
</comment>
<gene>
    <name evidence="1" type="ORF">EZS28_017043</name>
</gene>
<dbReference type="EMBL" id="SNRW01004380">
    <property type="protein sequence ID" value="KAA6387427.1"/>
    <property type="molecule type" value="Genomic_DNA"/>
</dbReference>
<protein>
    <submittedName>
        <fullName evidence="1">Uncharacterized protein</fullName>
    </submittedName>
</protein>
<accession>A0A5J4VXR3</accession>
<sequence>MSDSFRIFVRTIASACAKKIGECCVPNGIA</sequence>
<feature type="non-terminal residue" evidence="1">
    <location>
        <position position="30"/>
    </location>
</feature>
<proteinExistence type="predicted"/>
<reference evidence="1 2" key="1">
    <citation type="submission" date="2019-03" db="EMBL/GenBank/DDBJ databases">
        <title>Single cell metagenomics reveals metabolic interactions within the superorganism composed of flagellate Streblomastix strix and complex community of Bacteroidetes bacteria on its surface.</title>
        <authorList>
            <person name="Treitli S.C."/>
            <person name="Kolisko M."/>
            <person name="Husnik F."/>
            <person name="Keeling P."/>
            <person name="Hampl V."/>
        </authorList>
    </citation>
    <scope>NUCLEOTIDE SEQUENCE [LARGE SCALE GENOMIC DNA]</scope>
    <source>
        <strain evidence="1">ST1C</strain>
    </source>
</reference>
<dbReference type="AlphaFoldDB" id="A0A5J4VXR3"/>
<organism evidence="1 2">
    <name type="scientific">Streblomastix strix</name>
    <dbReference type="NCBI Taxonomy" id="222440"/>
    <lineage>
        <taxon>Eukaryota</taxon>
        <taxon>Metamonada</taxon>
        <taxon>Preaxostyla</taxon>
        <taxon>Oxymonadida</taxon>
        <taxon>Streblomastigidae</taxon>
        <taxon>Streblomastix</taxon>
    </lineage>
</organism>